<organism evidence="2 3">
    <name type="scientific">Sulfitobacter faviae</name>
    <dbReference type="NCBI Taxonomy" id="1775881"/>
    <lineage>
        <taxon>Bacteria</taxon>
        <taxon>Pseudomonadati</taxon>
        <taxon>Pseudomonadota</taxon>
        <taxon>Alphaproteobacteria</taxon>
        <taxon>Rhodobacterales</taxon>
        <taxon>Roseobacteraceae</taxon>
        <taxon>Sulfitobacter</taxon>
    </lineage>
</organism>
<accession>A0AAX3LL21</accession>
<protein>
    <submittedName>
        <fullName evidence="2">DUF4177 domain-containing protein</fullName>
    </submittedName>
</protein>
<name>A0AAX3LL21_9RHOB</name>
<sequence length="162" mass="17137">MRYEYKILPAPSKGQKAKGLKAPEARFAKTLEECLNEQAAEGWEYQRAETLPSQERSGLTSTTTEWRNVLVFRRLATAAGPQEDGDLLPPATAAATPALAATIEGEDTALQADAPASITPEDDAPAKEDPAKAATPPAFLSGPSADEASPQGSDEDDDKTKP</sequence>
<dbReference type="Proteomes" id="UP001210770">
    <property type="component" value="Chromosome"/>
</dbReference>
<evidence type="ECO:0000313" key="2">
    <source>
        <dbReference type="EMBL" id="WCE69379.1"/>
    </source>
</evidence>
<gene>
    <name evidence="2" type="ORF">PL336_11270</name>
</gene>
<dbReference type="AlphaFoldDB" id="A0AAX3LL21"/>
<proteinExistence type="predicted"/>
<dbReference type="RefSeq" id="WP_271687708.1">
    <property type="nucleotide sequence ID" value="NZ_CP116423.1"/>
</dbReference>
<feature type="region of interest" description="Disordered" evidence="1">
    <location>
        <begin position="98"/>
        <end position="162"/>
    </location>
</feature>
<feature type="compositionally biased region" description="Acidic residues" evidence="1">
    <location>
        <begin position="153"/>
        <end position="162"/>
    </location>
</feature>
<evidence type="ECO:0000256" key="1">
    <source>
        <dbReference type="SAM" id="MobiDB-lite"/>
    </source>
</evidence>
<reference evidence="2" key="1">
    <citation type="submission" date="2023-01" db="EMBL/GenBank/DDBJ databases">
        <title>Comparative genomic analysis of cold water coral derived Sulfitobacter faviae: insights into their metabolism and habitat adaptation.</title>
        <authorList>
            <person name="Guo Y."/>
            <person name="Lin S."/>
            <person name="Huang Z."/>
            <person name="Tang K."/>
            <person name="Wang X."/>
        </authorList>
    </citation>
    <scope>NUCLEOTIDE SEQUENCE</scope>
    <source>
        <strain evidence="2">SCSIO W_1865</strain>
    </source>
</reference>
<dbReference type="EMBL" id="CP116423">
    <property type="protein sequence ID" value="WCE69379.1"/>
    <property type="molecule type" value="Genomic_DNA"/>
</dbReference>
<evidence type="ECO:0000313" key="3">
    <source>
        <dbReference type="Proteomes" id="UP001210770"/>
    </source>
</evidence>